<proteinExistence type="predicted"/>
<keyword evidence="2" id="KW-1185">Reference proteome</keyword>
<dbReference type="EMBL" id="CARXXK010000001">
    <property type="protein sequence ID" value="CAI6349882.1"/>
    <property type="molecule type" value="Genomic_DNA"/>
</dbReference>
<protein>
    <submittedName>
        <fullName evidence="1">Uncharacterized protein</fullName>
    </submittedName>
</protein>
<accession>A0AAV0W270</accession>
<comment type="caution">
    <text evidence="1">The sequence shown here is derived from an EMBL/GenBank/DDBJ whole genome shotgun (WGS) entry which is preliminary data.</text>
</comment>
<gene>
    <name evidence="1" type="ORF">MEUPH1_LOCUS6398</name>
</gene>
<reference evidence="1 2" key="1">
    <citation type="submission" date="2023-01" db="EMBL/GenBank/DDBJ databases">
        <authorList>
            <person name="Whitehead M."/>
        </authorList>
    </citation>
    <scope>NUCLEOTIDE SEQUENCE [LARGE SCALE GENOMIC DNA]</scope>
</reference>
<dbReference type="Proteomes" id="UP001160148">
    <property type="component" value="Unassembled WGS sequence"/>
</dbReference>
<sequence length="69" mass="8167">MPNKRRYDLLQCILQGEIDSKRSPGRRRTSWLANLRTWFDKNSVELFRSATDKTRISMMIANIRNGSEH</sequence>
<organism evidence="1 2">
    <name type="scientific">Macrosiphum euphorbiae</name>
    <name type="common">potato aphid</name>
    <dbReference type="NCBI Taxonomy" id="13131"/>
    <lineage>
        <taxon>Eukaryota</taxon>
        <taxon>Metazoa</taxon>
        <taxon>Ecdysozoa</taxon>
        <taxon>Arthropoda</taxon>
        <taxon>Hexapoda</taxon>
        <taxon>Insecta</taxon>
        <taxon>Pterygota</taxon>
        <taxon>Neoptera</taxon>
        <taxon>Paraneoptera</taxon>
        <taxon>Hemiptera</taxon>
        <taxon>Sternorrhyncha</taxon>
        <taxon>Aphidomorpha</taxon>
        <taxon>Aphidoidea</taxon>
        <taxon>Aphididae</taxon>
        <taxon>Macrosiphini</taxon>
        <taxon>Macrosiphum</taxon>
    </lineage>
</organism>
<name>A0AAV0W270_9HEMI</name>
<evidence type="ECO:0000313" key="2">
    <source>
        <dbReference type="Proteomes" id="UP001160148"/>
    </source>
</evidence>
<dbReference type="AlphaFoldDB" id="A0AAV0W270"/>
<evidence type="ECO:0000313" key="1">
    <source>
        <dbReference type="EMBL" id="CAI6349882.1"/>
    </source>
</evidence>